<evidence type="ECO:0000256" key="2">
    <source>
        <dbReference type="ARBA" id="ARBA00022737"/>
    </source>
</evidence>
<keyword evidence="6" id="KW-1185">Reference proteome</keyword>
<sequence length="291" mass="31317">MDSDEEEMRAMRSSNRYTGSNRKPPPAPKEDAPSSAGPRTGPIAGASGEDSDQEMAVEEMSELKGFNMPLSFGKQKPIRNVGPTAHNATQRKARGEKPAPKGVQFGPRSTGDAAAKAGAQARQARAGKLSANVNTGPEAQPGPEEDDSEEEKARVGPLMPTGTAEPDELPEPGKELEVIPVTHEVEIPCHEKAVTAIGLDPKGSRMITGGLEGTLKFFDFHGMSEAKDAFRSVEPVVGKMVHAVSFSPTGGQVSRTRREEKSVLAGCFWEMELKAEVEQGRCRAWAWLWIK</sequence>
<dbReference type="InterPro" id="IPR011047">
    <property type="entry name" value="Quinoprotein_ADH-like_sf"/>
</dbReference>
<gene>
    <name evidence="5" type="ORF">SCF082_LOCUS28567</name>
</gene>
<dbReference type="PANTHER" id="PTHR16017">
    <property type="entry name" value="GASTRULATION DEFECTIVE PROTEIN 1-RELATED"/>
    <property type="match status" value="1"/>
</dbReference>
<evidence type="ECO:0000313" key="5">
    <source>
        <dbReference type="EMBL" id="CAK9052166.1"/>
    </source>
</evidence>
<evidence type="ECO:0000313" key="6">
    <source>
        <dbReference type="Proteomes" id="UP001642464"/>
    </source>
</evidence>
<dbReference type="SMART" id="SM00320">
    <property type="entry name" value="WD40"/>
    <property type="match status" value="1"/>
</dbReference>
<dbReference type="EMBL" id="CAXAMM010022536">
    <property type="protein sequence ID" value="CAK9052166.1"/>
    <property type="molecule type" value="Genomic_DNA"/>
</dbReference>
<name>A0ABP0ML23_9DINO</name>
<dbReference type="InterPro" id="IPR001680">
    <property type="entry name" value="WD40_rpt"/>
</dbReference>
<feature type="compositionally biased region" description="Polar residues" evidence="4">
    <location>
        <begin position="12"/>
        <end position="21"/>
    </location>
</feature>
<feature type="compositionally biased region" description="Low complexity" evidence="4">
    <location>
        <begin position="113"/>
        <end position="128"/>
    </location>
</feature>
<dbReference type="Gene3D" id="2.130.10.10">
    <property type="entry name" value="YVTN repeat-like/Quinoprotein amine dehydrogenase"/>
    <property type="match status" value="1"/>
</dbReference>
<accession>A0ABP0ML23</accession>
<dbReference type="PANTHER" id="PTHR16017:SF0">
    <property type="entry name" value="WD REPEAT-CONTAINING PROTEIN 70"/>
    <property type="match status" value="1"/>
</dbReference>
<comment type="caution">
    <text evidence="5">The sequence shown here is derived from an EMBL/GenBank/DDBJ whole genome shotgun (WGS) entry which is preliminary data.</text>
</comment>
<evidence type="ECO:0000256" key="4">
    <source>
        <dbReference type="SAM" id="MobiDB-lite"/>
    </source>
</evidence>
<organism evidence="5 6">
    <name type="scientific">Durusdinium trenchii</name>
    <dbReference type="NCBI Taxonomy" id="1381693"/>
    <lineage>
        <taxon>Eukaryota</taxon>
        <taxon>Sar</taxon>
        <taxon>Alveolata</taxon>
        <taxon>Dinophyceae</taxon>
        <taxon>Suessiales</taxon>
        <taxon>Symbiodiniaceae</taxon>
        <taxon>Durusdinium</taxon>
    </lineage>
</organism>
<feature type="compositionally biased region" description="Acidic residues" evidence="4">
    <location>
        <begin position="49"/>
        <end position="60"/>
    </location>
</feature>
<dbReference type="SUPFAM" id="SSF50998">
    <property type="entry name" value="Quinoprotein alcohol dehydrogenase-like"/>
    <property type="match status" value="1"/>
</dbReference>
<feature type="region of interest" description="Disordered" evidence="4">
    <location>
        <begin position="1"/>
        <end position="171"/>
    </location>
</feature>
<feature type="repeat" description="WD" evidence="3">
    <location>
        <begin position="187"/>
        <end position="228"/>
    </location>
</feature>
<reference evidence="5 6" key="1">
    <citation type="submission" date="2024-02" db="EMBL/GenBank/DDBJ databases">
        <authorList>
            <person name="Chen Y."/>
            <person name="Shah S."/>
            <person name="Dougan E. K."/>
            <person name="Thang M."/>
            <person name="Chan C."/>
        </authorList>
    </citation>
    <scope>NUCLEOTIDE SEQUENCE [LARGE SCALE GENOMIC DNA]</scope>
</reference>
<dbReference type="InterPro" id="IPR051858">
    <property type="entry name" value="WD_repeat_GAD-1"/>
</dbReference>
<protein>
    <submittedName>
        <fullName evidence="5">WD repeat-containing protein 70</fullName>
    </submittedName>
</protein>
<dbReference type="Proteomes" id="UP001642464">
    <property type="component" value="Unassembled WGS sequence"/>
</dbReference>
<keyword evidence="2" id="KW-0677">Repeat</keyword>
<keyword evidence="1 3" id="KW-0853">WD repeat</keyword>
<evidence type="ECO:0000256" key="1">
    <source>
        <dbReference type="ARBA" id="ARBA00022574"/>
    </source>
</evidence>
<proteinExistence type="predicted"/>
<evidence type="ECO:0000256" key="3">
    <source>
        <dbReference type="PROSITE-ProRule" id="PRU00221"/>
    </source>
</evidence>
<dbReference type="InterPro" id="IPR015943">
    <property type="entry name" value="WD40/YVTN_repeat-like_dom_sf"/>
</dbReference>
<dbReference type="PROSITE" id="PS50082">
    <property type="entry name" value="WD_REPEATS_2"/>
    <property type="match status" value="1"/>
</dbReference>